<feature type="region of interest" description="Disordered" evidence="6">
    <location>
        <begin position="74"/>
        <end position="96"/>
    </location>
</feature>
<keyword evidence="2 5" id="KW-0378">Hydrolase</keyword>
<evidence type="ECO:0000313" key="10">
    <source>
        <dbReference type="Proteomes" id="UP000095300"/>
    </source>
</evidence>
<keyword evidence="7" id="KW-0732">Signal</keyword>
<evidence type="ECO:0000256" key="5">
    <source>
        <dbReference type="RuleBase" id="RU363034"/>
    </source>
</evidence>
<dbReference type="InterPro" id="IPR018114">
    <property type="entry name" value="TRYPSIN_HIS"/>
</dbReference>
<reference evidence="9" key="1">
    <citation type="submission" date="2020-05" db="UniProtKB">
        <authorList>
            <consortium name="EnsemblMetazoa"/>
        </authorList>
    </citation>
    <scope>IDENTIFICATION</scope>
    <source>
        <strain evidence="9">USDA</strain>
    </source>
</reference>
<evidence type="ECO:0000256" key="6">
    <source>
        <dbReference type="SAM" id="MobiDB-lite"/>
    </source>
</evidence>
<organism evidence="9 10">
    <name type="scientific">Stomoxys calcitrans</name>
    <name type="common">Stable fly</name>
    <name type="synonym">Conops calcitrans</name>
    <dbReference type="NCBI Taxonomy" id="35570"/>
    <lineage>
        <taxon>Eukaryota</taxon>
        <taxon>Metazoa</taxon>
        <taxon>Ecdysozoa</taxon>
        <taxon>Arthropoda</taxon>
        <taxon>Hexapoda</taxon>
        <taxon>Insecta</taxon>
        <taxon>Pterygota</taxon>
        <taxon>Neoptera</taxon>
        <taxon>Endopterygota</taxon>
        <taxon>Diptera</taxon>
        <taxon>Brachycera</taxon>
        <taxon>Muscomorpha</taxon>
        <taxon>Muscoidea</taxon>
        <taxon>Muscidae</taxon>
        <taxon>Stomoxys</taxon>
    </lineage>
</organism>
<dbReference type="PANTHER" id="PTHR24252:SF10">
    <property type="entry name" value="SERINE PROTEASE 56"/>
    <property type="match status" value="1"/>
</dbReference>
<dbReference type="InterPro" id="IPR001254">
    <property type="entry name" value="Trypsin_dom"/>
</dbReference>
<feature type="compositionally biased region" description="Basic residues" evidence="6">
    <location>
        <begin position="74"/>
        <end position="83"/>
    </location>
</feature>
<dbReference type="SMART" id="SM00020">
    <property type="entry name" value="Tryp_SPc"/>
    <property type="match status" value="1"/>
</dbReference>
<dbReference type="GO" id="GO:0004252">
    <property type="term" value="F:serine-type endopeptidase activity"/>
    <property type="evidence" value="ECO:0007669"/>
    <property type="project" value="InterPro"/>
</dbReference>
<feature type="region of interest" description="Disordered" evidence="6">
    <location>
        <begin position="384"/>
        <end position="421"/>
    </location>
</feature>
<sequence length="852" mass="97797">MNWQFYWTLLALMQMFLLSESSHVPLAKEQHQQQQPLQLLQQELQTEVNASIGHLPTHPAVSQRANLQSANPNRRHFEQHRRPHQENVHHGHNGQRVHRLHSYENRRHYHLHSSPHHRHRHHHSHRRPQPHHSWVSRRPPHQHQGHNHFGRWSPWSSCSPDCMRRRERYCKVKRKCGHTKHIEERKCRRCHPVTDDSKWSTSTTSNSLAPHGAHTPQQPQQQQQQQQQQQISSNTAPTIIINAAAAAASAPIATATSVPTASPHTQPTLIVGTPTELNKHHPVIQSDELIAQHVTAGSYADDDDDDDESDFYVIKAKRKRPPQPRPSIVSYPDIPVHHDIHEDFYSDEQAEDALNELGSAQPPFEYLESSSNQIRTILRPNRYNAQRQHHGPAHRHQHQRHNNGGQRKLKGANGGGGTFDESLEGDVFQYEDFDIDLSHGDNQENGDVSYEDFADYTDYRNGSIPIPPSKERATPEHLIPKHRRIYSKWSRWTKCTPKCTTRRYKKCRVREQCGREVLREIAYCYTEGSFCQQWLQAQVQKSPAYELRPAATRRRDVSDDGTLSNSIVSDFIMNGKGYRGPEYTPMKLKCGIAPIRSNKRNMYNMLKIIGGKAARKGEWPWQVAIFNRFKEAFCGGTLIAPQWILTAAHCVRKVLYVRLGEHNLDHEDGTELHLKVLKSFKHPSFDKKTVDSDVALLKLPKPVNTTTWIGFSCLPKPYQPLPKNMECTVIGWGKRRNRDVAGTSVLHQAEVPIISMDNCRSVYYDYTITKNMFCAGHKRGRIDTCAGDSGGPLLCRDTTKPNHPWTIFGITSFGDGCAKRNKFGIYAKVPNYVDWVWSVINCNGNCKMHQRL</sequence>
<dbReference type="InterPro" id="IPR001314">
    <property type="entry name" value="Peptidase_S1A"/>
</dbReference>
<proteinExistence type="predicted"/>
<dbReference type="Pfam" id="PF00089">
    <property type="entry name" value="Trypsin"/>
    <property type="match status" value="1"/>
</dbReference>
<keyword evidence="1 5" id="KW-0645">Protease</keyword>
<dbReference type="GO" id="GO:0006508">
    <property type="term" value="P:proteolysis"/>
    <property type="evidence" value="ECO:0007669"/>
    <property type="project" value="UniProtKB-KW"/>
</dbReference>
<gene>
    <name evidence="9" type="primary">106094434</name>
</gene>
<accession>A0A1I8P833</accession>
<protein>
    <recommendedName>
        <fullName evidence="8">Peptidase S1 domain-containing protein</fullName>
    </recommendedName>
</protein>
<dbReference type="SUPFAM" id="SSF50494">
    <property type="entry name" value="Trypsin-like serine proteases"/>
    <property type="match status" value="1"/>
</dbReference>
<feature type="region of interest" description="Disordered" evidence="6">
    <location>
        <begin position="111"/>
        <end position="151"/>
    </location>
</feature>
<feature type="region of interest" description="Disordered" evidence="6">
    <location>
        <begin position="192"/>
        <end position="233"/>
    </location>
</feature>
<dbReference type="InterPro" id="IPR009003">
    <property type="entry name" value="Peptidase_S1_PA"/>
</dbReference>
<dbReference type="AlphaFoldDB" id="A0A1I8P833"/>
<keyword evidence="3 5" id="KW-0720">Serine protease</keyword>
<dbReference type="FunFam" id="2.40.10.10:FF:000003">
    <property type="entry name" value="Transmembrane serine protease 3"/>
    <property type="match status" value="1"/>
</dbReference>
<feature type="chain" id="PRO_5009326182" description="Peptidase S1 domain-containing protein" evidence="7">
    <location>
        <begin position="22"/>
        <end position="852"/>
    </location>
</feature>
<dbReference type="STRING" id="35570.A0A1I8P833"/>
<dbReference type="PROSITE" id="PS50240">
    <property type="entry name" value="TRYPSIN_DOM"/>
    <property type="match status" value="1"/>
</dbReference>
<dbReference type="CDD" id="cd00190">
    <property type="entry name" value="Tryp_SPc"/>
    <property type="match status" value="1"/>
</dbReference>
<keyword evidence="10" id="KW-1185">Reference proteome</keyword>
<dbReference type="Gene3D" id="2.40.10.10">
    <property type="entry name" value="Trypsin-like serine proteases"/>
    <property type="match status" value="1"/>
</dbReference>
<dbReference type="PROSITE" id="PS50092">
    <property type="entry name" value="TSP1"/>
    <property type="match status" value="1"/>
</dbReference>
<dbReference type="PRINTS" id="PR00722">
    <property type="entry name" value="CHYMOTRYPSIN"/>
</dbReference>
<evidence type="ECO:0000259" key="8">
    <source>
        <dbReference type="PROSITE" id="PS50240"/>
    </source>
</evidence>
<feature type="compositionally biased region" description="Low complexity" evidence="6">
    <location>
        <begin position="216"/>
        <end position="233"/>
    </location>
</feature>
<feature type="signal peptide" evidence="7">
    <location>
        <begin position="1"/>
        <end position="21"/>
    </location>
</feature>
<dbReference type="InterPro" id="IPR043504">
    <property type="entry name" value="Peptidase_S1_PA_chymotrypsin"/>
</dbReference>
<dbReference type="InterPro" id="IPR000884">
    <property type="entry name" value="TSP1_rpt"/>
</dbReference>
<evidence type="ECO:0000256" key="3">
    <source>
        <dbReference type="ARBA" id="ARBA00022825"/>
    </source>
</evidence>
<evidence type="ECO:0000256" key="1">
    <source>
        <dbReference type="ARBA" id="ARBA00022670"/>
    </source>
</evidence>
<dbReference type="VEuPathDB" id="VectorBase:SCAU005700"/>
<evidence type="ECO:0000256" key="7">
    <source>
        <dbReference type="SAM" id="SignalP"/>
    </source>
</evidence>
<dbReference type="EnsemblMetazoa" id="SCAU005700-RA">
    <property type="protein sequence ID" value="SCAU005700-PA"/>
    <property type="gene ID" value="SCAU005700"/>
</dbReference>
<keyword evidence="4" id="KW-1015">Disulfide bond</keyword>
<feature type="domain" description="Peptidase S1" evidence="8">
    <location>
        <begin position="608"/>
        <end position="841"/>
    </location>
</feature>
<feature type="compositionally biased region" description="Basic residues" evidence="6">
    <location>
        <begin position="111"/>
        <end position="149"/>
    </location>
</feature>
<feature type="compositionally biased region" description="Basic residues" evidence="6">
    <location>
        <begin position="387"/>
        <end position="401"/>
    </location>
</feature>
<dbReference type="PROSITE" id="PS00135">
    <property type="entry name" value="TRYPSIN_SER"/>
    <property type="match status" value="1"/>
</dbReference>
<dbReference type="InterPro" id="IPR033116">
    <property type="entry name" value="TRYPSIN_SER"/>
</dbReference>
<evidence type="ECO:0000313" key="9">
    <source>
        <dbReference type="EnsemblMetazoa" id="SCAU005700-PA"/>
    </source>
</evidence>
<dbReference type="Proteomes" id="UP000095300">
    <property type="component" value="Unassembled WGS sequence"/>
</dbReference>
<dbReference type="PROSITE" id="PS00134">
    <property type="entry name" value="TRYPSIN_HIS"/>
    <property type="match status" value="1"/>
</dbReference>
<dbReference type="OrthoDB" id="10004439at2759"/>
<dbReference type="PANTHER" id="PTHR24252">
    <property type="entry name" value="ACROSIN-RELATED"/>
    <property type="match status" value="1"/>
</dbReference>
<evidence type="ECO:0000256" key="2">
    <source>
        <dbReference type="ARBA" id="ARBA00022801"/>
    </source>
</evidence>
<evidence type="ECO:0000256" key="4">
    <source>
        <dbReference type="ARBA" id="ARBA00023157"/>
    </source>
</evidence>
<name>A0A1I8P833_STOCA</name>